<feature type="transmembrane region" description="Helical" evidence="1">
    <location>
        <begin position="6"/>
        <end position="27"/>
    </location>
</feature>
<evidence type="ECO:0000313" key="4">
    <source>
        <dbReference type="Proteomes" id="UP001642540"/>
    </source>
</evidence>
<keyword evidence="4" id="KW-1185">Reference proteome</keyword>
<reference evidence="3 4" key="1">
    <citation type="submission" date="2024-08" db="EMBL/GenBank/DDBJ databases">
        <authorList>
            <person name="Cucini C."/>
            <person name="Frati F."/>
        </authorList>
    </citation>
    <scope>NUCLEOTIDE SEQUENCE [LARGE SCALE GENOMIC DNA]</scope>
</reference>
<keyword evidence="1" id="KW-0812">Transmembrane</keyword>
<gene>
    <name evidence="3" type="ORF">ODALV1_LOCUS8736</name>
</gene>
<dbReference type="PANTHER" id="PTHR21177">
    <property type="entry name" value="IP06524P-RELATED"/>
    <property type="match status" value="1"/>
</dbReference>
<dbReference type="InterPro" id="IPR031993">
    <property type="entry name" value="DUF4789"/>
</dbReference>
<accession>A0ABP1Q998</accession>
<comment type="caution">
    <text evidence="3">The sequence shown here is derived from an EMBL/GenBank/DDBJ whole genome shotgun (WGS) entry which is preliminary data.</text>
</comment>
<keyword evidence="1" id="KW-1133">Transmembrane helix</keyword>
<keyword evidence="1" id="KW-0472">Membrane</keyword>
<dbReference type="Pfam" id="PF16033">
    <property type="entry name" value="DUF4789"/>
    <property type="match status" value="1"/>
</dbReference>
<proteinExistence type="predicted"/>
<evidence type="ECO:0000256" key="1">
    <source>
        <dbReference type="SAM" id="Phobius"/>
    </source>
</evidence>
<organism evidence="3 4">
    <name type="scientific">Orchesella dallaii</name>
    <dbReference type="NCBI Taxonomy" id="48710"/>
    <lineage>
        <taxon>Eukaryota</taxon>
        <taxon>Metazoa</taxon>
        <taxon>Ecdysozoa</taxon>
        <taxon>Arthropoda</taxon>
        <taxon>Hexapoda</taxon>
        <taxon>Collembola</taxon>
        <taxon>Entomobryomorpha</taxon>
        <taxon>Entomobryoidea</taxon>
        <taxon>Orchesellidae</taxon>
        <taxon>Orchesellinae</taxon>
        <taxon>Orchesella</taxon>
    </lineage>
</organism>
<dbReference type="EMBL" id="CAXLJM020000026">
    <property type="protein sequence ID" value="CAL8094267.1"/>
    <property type="molecule type" value="Genomic_DNA"/>
</dbReference>
<protein>
    <recommendedName>
        <fullName evidence="2">DUF4789 domain-containing protein</fullName>
    </recommendedName>
</protein>
<evidence type="ECO:0000313" key="3">
    <source>
        <dbReference type="EMBL" id="CAL8094267.1"/>
    </source>
</evidence>
<dbReference type="PANTHER" id="PTHR21177:SF4">
    <property type="entry name" value="IP06524P"/>
    <property type="match status" value="1"/>
</dbReference>
<evidence type="ECO:0000259" key="2">
    <source>
        <dbReference type="Pfam" id="PF16033"/>
    </source>
</evidence>
<feature type="domain" description="DUF4789" evidence="2">
    <location>
        <begin position="63"/>
        <end position="155"/>
    </location>
</feature>
<sequence>MADHRWKPIVFGAVVLVAIILIVALIVHRSVTRDRICENGSELYYNDAVTNEGSCIRSGIQGPCGNLMVLTADRTNKSNGVCECDVNHFERPMVFNPEKKQCYFIFTEAYCEDGEWLTIKKNQGPSCERRTCDLPDEKIGEYVPLANGRCVELGKFDNATCNKSQVIKFFKRKIYPACIFLEISTGSVGVPPPECPQGYFSTDFGHCQPHFDFD</sequence>
<name>A0ABP1Q998_9HEXA</name>
<dbReference type="Proteomes" id="UP001642540">
    <property type="component" value="Unassembled WGS sequence"/>
</dbReference>